<dbReference type="RefSeq" id="XP_013353649.1">
    <property type="nucleotide sequence ID" value="XM_013498195.1"/>
</dbReference>
<dbReference type="GeneID" id="25380975"/>
<evidence type="ECO:0000256" key="1">
    <source>
        <dbReference type="SAM" id="MobiDB-lite"/>
    </source>
</evidence>
<organism evidence="2 3">
    <name type="scientific">Eimeria mitis</name>
    <dbReference type="NCBI Taxonomy" id="44415"/>
    <lineage>
        <taxon>Eukaryota</taxon>
        <taxon>Sar</taxon>
        <taxon>Alveolata</taxon>
        <taxon>Apicomplexa</taxon>
        <taxon>Conoidasida</taxon>
        <taxon>Coccidia</taxon>
        <taxon>Eucoccidiorida</taxon>
        <taxon>Eimeriorina</taxon>
        <taxon>Eimeriidae</taxon>
        <taxon>Eimeria</taxon>
    </lineage>
</organism>
<accession>U6K071</accession>
<sequence length="280" mass="30155">MTASQAPEAAPHLGRHSARKKDDGGKKSRKKRKVNTCEQEQTFPSDSDNVERAPTGLSSDPCVEPHKPAKVDAEKPLTKKKKSKKAHAATKEKDAGGVVACEPESSLAAEGTDEEETAAATAEKESAEAGTEAEETGSEDEQAASDAEEAANKEENASEVIVYRQNEIIDSSQSFKDFAATHLDRRLTKALIDDLKLQHPTHVQSKRLLQLQQQQQQRGETAELPPLCALVLVPTKELCIQVYDVLTSLLKYTKDVVTVSHTASPAGGPGKLLGPPTVMV</sequence>
<keyword evidence="3" id="KW-1185">Reference proteome</keyword>
<dbReference type="InterPro" id="IPR027417">
    <property type="entry name" value="P-loop_NTPase"/>
</dbReference>
<dbReference type="SUPFAM" id="SSF52540">
    <property type="entry name" value="P-loop containing nucleoside triphosphate hydrolases"/>
    <property type="match status" value="1"/>
</dbReference>
<dbReference type="EMBL" id="HG683014">
    <property type="protein sequence ID" value="CDJ31084.1"/>
    <property type="molecule type" value="Genomic_DNA"/>
</dbReference>
<feature type="compositionally biased region" description="Basic and acidic residues" evidence="1">
    <location>
        <begin position="63"/>
        <end position="77"/>
    </location>
</feature>
<reference evidence="2" key="1">
    <citation type="submission" date="2013-10" db="EMBL/GenBank/DDBJ databases">
        <title>Genomic analysis of the causative agents of coccidiosis in chickens.</title>
        <authorList>
            <person name="Reid A.J."/>
            <person name="Blake D."/>
            <person name="Billington K."/>
            <person name="Browne H."/>
            <person name="Dunn M."/>
            <person name="Hung S."/>
            <person name="Kawahara F."/>
            <person name="Miranda-Saavedra D."/>
            <person name="Mourier T."/>
            <person name="Nagra H."/>
            <person name="Otto T.D."/>
            <person name="Rawlings N."/>
            <person name="Sanchez A."/>
            <person name="Sanders M."/>
            <person name="Subramaniam C."/>
            <person name="Tay Y."/>
            <person name="Dear P."/>
            <person name="Doerig C."/>
            <person name="Gruber A."/>
            <person name="Parkinson J."/>
            <person name="Shirley M."/>
            <person name="Wan K.L."/>
            <person name="Berriman M."/>
            <person name="Tomley F."/>
            <person name="Pain A."/>
        </authorList>
    </citation>
    <scope>NUCLEOTIDE SEQUENCE [LARGE SCALE GENOMIC DNA]</scope>
    <source>
        <strain evidence="2">Houghton</strain>
    </source>
</reference>
<evidence type="ECO:0000313" key="3">
    <source>
        <dbReference type="Proteomes" id="UP000030744"/>
    </source>
</evidence>
<feature type="compositionally biased region" description="Acidic residues" evidence="1">
    <location>
        <begin position="131"/>
        <end position="149"/>
    </location>
</feature>
<dbReference type="AlphaFoldDB" id="U6K071"/>
<dbReference type="VEuPathDB" id="ToxoDB:EMH_0063910"/>
<dbReference type="Proteomes" id="UP000030744">
    <property type="component" value="Unassembled WGS sequence"/>
</dbReference>
<feature type="compositionally biased region" description="Basic residues" evidence="1">
    <location>
        <begin position="78"/>
        <end position="88"/>
    </location>
</feature>
<dbReference type="OrthoDB" id="1191041at2759"/>
<name>U6K071_9EIME</name>
<gene>
    <name evidence="2" type="ORF">EMH_0063910</name>
</gene>
<protein>
    <submittedName>
        <fullName evidence="2">Uncharacterized protein</fullName>
    </submittedName>
</protein>
<evidence type="ECO:0000313" key="2">
    <source>
        <dbReference type="EMBL" id="CDJ31084.1"/>
    </source>
</evidence>
<feature type="non-terminal residue" evidence="2">
    <location>
        <position position="280"/>
    </location>
</feature>
<proteinExistence type="predicted"/>
<feature type="region of interest" description="Disordered" evidence="1">
    <location>
        <begin position="1"/>
        <end position="158"/>
    </location>
</feature>
<feature type="compositionally biased region" description="Polar residues" evidence="1">
    <location>
        <begin position="36"/>
        <end position="47"/>
    </location>
</feature>
<reference evidence="2" key="2">
    <citation type="submission" date="2013-10" db="EMBL/GenBank/DDBJ databases">
        <authorList>
            <person name="Aslett M."/>
        </authorList>
    </citation>
    <scope>NUCLEOTIDE SEQUENCE [LARGE SCALE GENOMIC DNA]</scope>
    <source>
        <strain evidence="2">Houghton</strain>
    </source>
</reference>
<dbReference type="Gene3D" id="3.40.50.300">
    <property type="entry name" value="P-loop containing nucleotide triphosphate hydrolases"/>
    <property type="match status" value="1"/>
</dbReference>